<dbReference type="OrthoDB" id="4501073at2"/>
<evidence type="ECO:0000313" key="2">
    <source>
        <dbReference type="Proteomes" id="UP000240572"/>
    </source>
</evidence>
<dbReference type="EMBL" id="PYGD01000001">
    <property type="protein sequence ID" value="PSK94785.1"/>
    <property type="molecule type" value="Genomic_DNA"/>
</dbReference>
<comment type="caution">
    <text evidence="1">The sequence shown here is derived from an EMBL/GenBank/DDBJ whole genome shotgun (WGS) entry which is preliminary data.</text>
</comment>
<gene>
    <name evidence="1" type="ORF">B0I18_101945</name>
</gene>
<name>A0A2P8DC71_9BACT</name>
<organism evidence="1 2">
    <name type="scientific">Taibaiella chishuiensis</name>
    <dbReference type="NCBI Taxonomy" id="1434707"/>
    <lineage>
        <taxon>Bacteria</taxon>
        <taxon>Pseudomonadati</taxon>
        <taxon>Bacteroidota</taxon>
        <taxon>Chitinophagia</taxon>
        <taxon>Chitinophagales</taxon>
        <taxon>Chitinophagaceae</taxon>
        <taxon>Taibaiella</taxon>
    </lineage>
</organism>
<dbReference type="RefSeq" id="WP_106521472.1">
    <property type="nucleotide sequence ID" value="NZ_PYGD01000001.1"/>
</dbReference>
<protein>
    <submittedName>
        <fullName evidence="1">Uncharacterized protein</fullName>
    </submittedName>
</protein>
<reference evidence="1 2" key="1">
    <citation type="submission" date="2018-03" db="EMBL/GenBank/DDBJ databases">
        <title>Genomic Encyclopedia of Type Strains, Phase III (KMG-III): the genomes of soil and plant-associated and newly described type strains.</title>
        <authorList>
            <person name="Whitman W."/>
        </authorList>
    </citation>
    <scope>NUCLEOTIDE SEQUENCE [LARGE SCALE GENOMIC DNA]</scope>
    <source>
        <strain evidence="1 2">CGMCC 1.12700</strain>
    </source>
</reference>
<dbReference type="AlphaFoldDB" id="A0A2P8DC71"/>
<proteinExistence type="predicted"/>
<accession>A0A2P8DC71</accession>
<sequence length="262" mass="29702">MDYSSNESRRTGVAKYFIETPRKPDKKIWILMTGVSLLLIHKGYGQANEGGTLFIIAGWGGLCWVGAKLYQIARQYRLDFNEAEPKATDMDMDAWLVDGYAMILGMAKKRLGLEEDDISANPLRIDGPDLQSHIAPGRDRVLRFDRHDILLLFLTKHHVATYRCTFDLRSGKILAEDTKEILYRNITTVETGRSGDVFVYGIKKIPIKGVRNLAIYTAHGKVISINYFLDREIQDDNTITPASDAEYTIMALRRRIIESRGG</sequence>
<keyword evidence="2" id="KW-1185">Reference proteome</keyword>
<evidence type="ECO:0000313" key="1">
    <source>
        <dbReference type="EMBL" id="PSK94785.1"/>
    </source>
</evidence>
<dbReference type="Proteomes" id="UP000240572">
    <property type="component" value="Unassembled WGS sequence"/>
</dbReference>